<evidence type="ECO:0000259" key="2">
    <source>
        <dbReference type="Pfam" id="PF13231"/>
    </source>
</evidence>
<gene>
    <name evidence="3" type="ORF">V6984_13565</name>
</gene>
<accession>A0ABZ3ESL7</accession>
<evidence type="ECO:0000256" key="1">
    <source>
        <dbReference type="SAM" id="Phobius"/>
    </source>
</evidence>
<keyword evidence="1" id="KW-0472">Membrane</keyword>
<feature type="transmembrane region" description="Helical" evidence="1">
    <location>
        <begin position="207"/>
        <end position="224"/>
    </location>
</feature>
<keyword evidence="4" id="KW-1185">Reference proteome</keyword>
<reference evidence="3 4" key="1">
    <citation type="submission" date="2024-02" db="EMBL/GenBank/DDBJ databases">
        <title>Bacterial strain from lacustrine sediment.</title>
        <authorList>
            <person name="Petit C."/>
            <person name="Fadhlaoui K."/>
        </authorList>
    </citation>
    <scope>NUCLEOTIDE SEQUENCE [LARGE SCALE GENOMIC DNA]</scope>
    <source>
        <strain evidence="3 4">IPX-CK</strain>
    </source>
</reference>
<name>A0ABZ3ESL7_9FIRM</name>
<feature type="transmembrane region" description="Helical" evidence="1">
    <location>
        <begin position="370"/>
        <end position="388"/>
    </location>
</feature>
<feature type="transmembrane region" description="Helical" evidence="1">
    <location>
        <begin position="12"/>
        <end position="35"/>
    </location>
</feature>
<dbReference type="Proteomes" id="UP001451571">
    <property type="component" value="Chromosome"/>
</dbReference>
<keyword evidence="3" id="KW-0808">Transferase</keyword>
<feature type="transmembrane region" description="Helical" evidence="1">
    <location>
        <begin position="81"/>
        <end position="103"/>
    </location>
</feature>
<proteinExistence type="predicted"/>
<feature type="domain" description="Glycosyltransferase RgtA/B/C/D-like" evidence="2">
    <location>
        <begin position="139"/>
        <end position="297"/>
    </location>
</feature>
<evidence type="ECO:0000313" key="3">
    <source>
        <dbReference type="EMBL" id="XAH72540.1"/>
    </source>
</evidence>
<sequence length="542" mass="59906">MKMKKTWFSYLLWLLYMAITGVLLATCIITISIYTWGMSNYLAAGCVCLLFAGVVGLWFAGSKIVAYAAERIPKDKHFANMWECFLAMCIFAGAVLYRIYYLLHAGGTVERNMFYEMAQVTDGGGIPNITHGASYVYTTLLSAVFSFMGNKAEAGVWLQLVLQLLSMFLLYFGIRLLSGRVTALCAVAFMAVSPAFMENMFSLTPQGLYLLLYAAGLWLTGLYMRGLVKGGYTKKRSYFAFLLLGIYIGIISYLDILGITLFFFAGMGFVVIKETRRTSKERKNIRVGIQFAVILASALFAAAGLTWLDGIYSGQSFMDIASAWGLQYGNNIRPRYLIPAPDAQPVVGTVICFIAALGAVGFLMRKRQRLDAWVLFLAALTAISFSGIGRMDYGIFAVVIWGTLAGLGLCSMGVEAEEKAAASPAGKMQINDIEVEDIQIDDAPESDTQVQAAQAKDLQKSDVQAEAVLEETVRENDILLGPEDANKEVVSREEVKKEIKFIENPMPLPKKHVKKDMDYAVEVSPEQMDYDISAKENDDFDI</sequence>
<dbReference type="InterPro" id="IPR038731">
    <property type="entry name" value="RgtA/B/C-like"/>
</dbReference>
<dbReference type="EMBL" id="CP146256">
    <property type="protein sequence ID" value="XAH72540.1"/>
    <property type="molecule type" value="Genomic_DNA"/>
</dbReference>
<organism evidence="3 4">
    <name type="scientific">Kineothrix sedimenti</name>
    <dbReference type="NCBI Taxonomy" id="3123317"/>
    <lineage>
        <taxon>Bacteria</taxon>
        <taxon>Bacillati</taxon>
        <taxon>Bacillota</taxon>
        <taxon>Clostridia</taxon>
        <taxon>Lachnospirales</taxon>
        <taxon>Lachnospiraceae</taxon>
        <taxon>Kineothrix</taxon>
    </lineage>
</organism>
<dbReference type="Pfam" id="PF13231">
    <property type="entry name" value="PMT_2"/>
    <property type="match status" value="1"/>
</dbReference>
<keyword evidence="3" id="KW-0328">Glycosyltransferase</keyword>
<keyword evidence="1" id="KW-0812">Transmembrane</keyword>
<dbReference type="RefSeq" id="WP_342756155.1">
    <property type="nucleotide sequence ID" value="NZ_CP146256.1"/>
</dbReference>
<feature type="transmembrane region" description="Helical" evidence="1">
    <location>
        <begin position="41"/>
        <end position="60"/>
    </location>
</feature>
<evidence type="ECO:0000313" key="4">
    <source>
        <dbReference type="Proteomes" id="UP001451571"/>
    </source>
</evidence>
<feature type="transmembrane region" description="Helical" evidence="1">
    <location>
        <begin position="287"/>
        <end position="308"/>
    </location>
</feature>
<dbReference type="EC" id="2.4.-.-" evidence="3"/>
<keyword evidence="1" id="KW-1133">Transmembrane helix</keyword>
<feature type="transmembrane region" description="Helical" evidence="1">
    <location>
        <begin position="236"/>
        <end position="253"/>
    </location>
</feature>
<dbReference type="GO" id="GO:0016757">
    <property type="term" value="F:glycosyltransferase activity"/>
    <property type="evidence" value="ECO:0007669"/>
    <property type="project" value="UniProtKB-KW"/>
</dbReference>
<feature type="transmembrane region" description="Helical" evidence="1">
    <location>
        <begin position="343"/>
        <end position="363"/>
    </location>
</feature>
<feature type="transmembrane region" description="Helical" evidence="1">
    <location>
        <begin position="156"/>
        <end position="174"/>
    </location>
</feature>
<feature type="transmembrane region" description="Helical" evidence="1">
    <location>
        <begin position="394"/>
        <end position="414"/>
    </location>
</feature>
<protein>
    <submittedName>
        <fullName evidence="3">Glycosyltransferase family 39 protein</fullName>
        <ecNumber evidence="3">2.4.-.-</ecNumber>
    </submittedName>
</protein>